<keyword evidence="1" id="KW-0472">Membrane</keyword>
<keyword evidence="1" id="KW-1133">Transmembrane helix</keyword>
<evidence type="ECO:0000256" key="1">
    <source>
        <dbReference type="SAM" id="Phobius"/>
    </source>
</evidence>
<dbReference type="PANTHER" id="PTHR31389">
    <property type="entry name" value="LD39211P"/>
    <property type="match status" value="1"/>
</dbReference>
<reference evidence="2" key="1">
    <citation type="submission" date="2020-06" db="EMBL/GenBank/DDBJ databases">
        <title>WGS assembly of Ceratodon purpureus strain R40.</title>
        <authorList>
            <person name="Carey S.B."/>
            <person name="Jenkins J."/>
            <person name="Shu S."/>
            <person name="Lovell J.T."/>
            <person name="Sreedasyam A."/>
            <person name="Maumus F."/>
            <person name="Tiley G.P."/>
            <person name="Fernandez-Pozo N."/>
            <person name="Barry K."/>
            <person name="Chen C."/>
            <person name="Wang M."/>
            <person name="Lipzen A."/>
            <person name="Daum C."/>
            <person name="Saski C.A."/>
            <person name="Payton A.C."/>
            <person name="Mcbreen J.C."/>
            <person name="Conrad R.E."/>
            <person name="Kollar L.M."/>
            <person name="Olsson S."/>
            <person name="Huttunen S."/>
            <person name="Landis J.B."/>
            <person name="Wickett N.J."/>
            <person name="Johnson M.G."/>
            <person name="Rensing S.A."/>
            <person name="Grimwood J."/>
            <person name="Schmutz J."/>
            <person name="Mcdaniel S.F."/>
        </authorList>
    </citation>
    <scope>NUCLEOTIDE SEQUENCE</scope>
    <source>
        <strain evidence="2">R40</strain>
    </source>
</reference>
<accession>A0A8T0IG80</accession>
<sequence length="472" mass="53103">MPKMGQMDEVKWSVVCIPLVVFMVVTAVTFWSMATIPQQRALNLDLEAVDQGGAATIYLNIDCDVCVVVYTGDDGSAKPSKTNLPFPLVRRLFQTANKIKKPAQREKIVCVGVDNPVIPCRMARDEFGPNVNCWGFEHMYTQIPTPVRCNHMVMGNTSQYLPQLVTFENQTSGNFTWQQRHVVELDTVAPHTQRPALKEVRPTIVTGFSANHLTIGLLLLRSIAKAALDVRETKPEFAVSVVVWEMDEFRGKDRDDMQCVVREIKEKSGVDVEVRRFKFWVFPEWMRIKQKQETGSFDSFGTGEYAWKVVMIHTVLVERGLVLWTDAGDRFTTKESLIETLDYIAEHGFASRRSGGGIGQWTRKEALLYLRATDLDMYSRNCDGSAVGFTLEKYEELARPWYECALTRQCIAPDGSDRTNHRQDQAALTVLAYLSGNTCTGIHSGVGLQMDSRLGDTVGAAKSSCYSDPRKQ</sequence>
<dbReference type="PANTHER" id="PTHR31389:SF4">
    <property type="entry name" value="LD39211P"/>
    <property type="match status" value="1"/>
</dbReference>
<protein>
    <submittedName>
        <fullName evidence="2">Uncharacterized protein</fullName>
    </submittedName>
</protein>
<organism evidence="2 3">
    <name type="scientific">Ceratodon purpureus</name>
    <name type="common">Fire moss</name>
    <name type="synonym">Dicranum purpureum</name>
    <dbReference type="NCBI Taxonomy" id="3225"/>
    <lineage>
        <taxon>Eukaryota</taxon>
        <taxon>Viridiplantae</taxon>
        <taxon>Streptophyta</taxon>
        <taxon>Embryophyta</taxon>
        <taxon>Bryophyta</taxon>
        <taxon>Bryophytina</taxon>
        <taxon>Bryopsida</taxon>
        <taxon>Dicranidae</taxon>
        <taxon>Pseudoditrichales</taxon>
        <taxon>Ditrichaceae</taxon>
        <taxon>Ceratodon</taxon>
    </lineage>
</organism>
<comment type="caution">
    <text evidence="2">The sequence shown here is derived from an EMBL/GenBank/DDBJ whole genome shotgun (WGS) entry which is preliminary data.</text>
</comment>
<keyword evidence="3" id="KW-1185">Reference proteome</keyword>
<evidence type="ECO:0000313" key="3">
    <source>
        <dbReference type="Proteomes" id="UP000822688"/>
    </source>
</evidence>
<proteinExistence type="predicted"/>
<evidence type="ECO:0000313" key="2">
    <source>
        <dbReference type="EMBL" id="KAG0581493.1"/>
    </source>
</evidence>
<gene>
    <name evidence="2" type="ORF">KC19_4G256700</name>
</gene>
<feature type="transmembrane region" description="Helical" evidence="1">
    <location>
        <begin position="12"/>
        <end position="34"/>
    </location>
</feature>
<dbReference type="AlphaFoldDB" id="A0A8T0IG80"/>
<dbReference type="Proteomes" id="UP000822688">
    <property type="component" value="Chromosome 4"/>
</dbReference>
<keyword evidence="1" id="KW-0812">Transmembrane</keyword>
<name>A0A8T0IG80_CERPU</name>
<dbReference type="EMBL" id="CM026424">
    <property type="protein sequence ID" value="KAG0581493.1"/>
    <property type="molecule type" value="Genomic_DNA"/>
</dbReference>